<feature type="signal peptide" evidence="2">
    <location>
        <begin position="1"/>
        <end position="27"/>
    </location>
</feature>
<protein>
    <recommendedName>
        <fullName evidence="5">DUF4190 domain-containing protein</fullName>
    </recommendedName>
</protein>
<sequence>MMTYSKQMKRHLFATLFLAFAPVFAHAATPANLREFAELVIKILQSVAGILMVSLSLGLLWGVILFFANADNAEKRESIKGYLLWGVIGITVVVGIWGIIALLSATFGWSSIGIPQISPPT</sequence>
<gene>
    <name evidence="3" type="ORF">A3C93_05725</name>
</gene>
<dbReference type="AlphaFoldDB" id="A0A1G2DB62"/>
<reference evidence="3 4" key="1">
    <citation type="journal article" date="2016" name="Nat. Commun.">
        <title>Thousands of microbial genomes shed light on interconnected biogeochemical processes in an aquifer system.</title>
        <authorList>
            <person name="Anantharaman K."/>
            <person name="Brown C.T."/>
            <person name="Hug L.A."/>
            <person name="Sharon I."/>
            <person name="Castelle C.J."/>
            <person name="Probst A.J."/>
            <person name="Thomas B.C."/>
            <person name="Singh A."/>
            <person name="Wilkins M.J."/>
            <person name="Karaoz U."/>
            <person name="Brodie E.L."/>
            <person name="Williams K.H."/>
            <person name="Hubbard S.S."/>
            <person name="Banfield J.F."/>
        </authorList>
    </citation>
    <scope>NUCLEOTIDE SEQUENCE [LARGE SCALE GENOMIC DNA]</scope>
</reference>
<accession>A0A1G2DB62</accession>
<evidence type="ECO:0000256" key="2">
    <source>
        <dbReference type="SAM" id="SignalP"/>
    </source>
</evidence>
<comment type="caution">
    <text evidence="3">The sequence shown here is derived from an EMBL/GenBank/DDBJ whole genome shotgun (WGS) entry which is preliminary data.</text>
</comment>
<keyword evidence="1" id="KW-1133">Transmembrane helix</keyword>
<dbReference type="InterPro" id="IPR043993">
    <property type="entry name" value="T4SS_pilin"/>
</dbReference>
<dbReference type="Proteomes" id="UP000178636">
    <property type="component" value="Unassembled WGS sequence"/>
</dbReference>
<evidence type="ECO:0008006" key="5">
    <source>
        <dbReference type="Google" id="ProtNLM"/>
    </source>
</evidence>
<dbReference type="STRING" id="1798664.A3C93_05725"/>
<name>A0A1G2DB62_9BACT</name>
<feature type="transmembrane region" description="Helical" evidence="1">
    <location>
        <begin position="43"/>
        <end position="70"/>
    </location>
</feature>
<keyword evidence="1" id="KW-0472">Membrane</keyword>
<proteinExistence type="predicted"/>
<dbReference type="EMBL" id="MHLO01000046">
    <property type="protein sequence ID" value="OGZ10783.1"/>
    <property type="molecule type" value="Genomic_DNA"/>
</dbReference>
<evidence type="ECO:0000313" key="3">
    <source>
        <dbReference type="EMBL" id="OGZ10783.1"/>
    </source>
</evidence>
<organism evidence="3 4">
    <name type="scientific">Candidatus Lloydbacteria bacterium RIFCSPHIGHO2_02_FULL_54_17</name>
    <dbReference type="NCBI Taxonomy" id="1798664"/>
    <lineage>
        <taxon>Bacteria</taxon>
        <taxon>Candidatus Lloydiibacteriota</taxon>
    </lineage>
</organism>
<dbReference type="Pfam" id="PF18895">
    <property type="entry name" value="T4SS_pilin"/>
    <property type="match status" value="1"/>
</dbReference>
<keyword evidence="1" id="KW-0812">Transmembrane</keyword>
<evidence type="ECO:0000313" key="4">
    <source>
        <dbReference type="Proteomes" id="UP000178636"/>
    </source>
</evidence>
<evidence type="ECO:0000256" key="1">
    <source>
        <dbReference type="SAM" id="Phobius"/>
    </source>
</evidence>
<feature type="chain" id="PRO_5009582495" description="DUF4190 domain-containing protein" evidence="2">
    <location>
        <begin position="28"/>
        <end position="121"/>
    </location>
</feature>
<keyword evidence="2" id="KW-0732">Signal</keyword>
<feature type="transmembrane region" description="Helical" evidence="1">
    <location>
        <begin position="82"/>
        <end position="109"/>
    </location>
</feature>